<dbReference type="RefSeq" id="WP_326086831.1">
    <property type="nucleotide sequence ID" value="NZ_JARLKZ010000005.1"/>
</dbReference>
<reference evidence="3 4" key="1">
    <citation type="submission" date="2023-03" db="EMBL/GenBank/DDBJ databases">
        <title>Bacillus Genome Sequencing.</title>
        <authorList>
            <person name="Dunlap C."/>
        </authorList>
    </citation>
    <scope>NUCLEOTIDE SEQUENCE [LARGE SCALE GENOMIC DNA]</scope>
    <source>
        <strain evidence="3 4">BD-525</strain>
    </source>
</reference>
<organism evidence="3 4">
    <name type="scientific">Paenibacillus dokdonensis</name>
    <dbReference type="NCBI Taxonomy" id="2567944"/>
    <lineage>
        <taxon>Bacteria</taxon>
        <taxon>Bacillati</taxon>
        <taxon>Bacillota</taxon>
        <taxon>Bacilli</taxon>
        <taxon>Bacillales</taxon>
        <taxon>Paenibacillaceae</taxon>
        <taxon>Paenibacillus</taxon>
    </lineage>
</organism>
<protein>
    <submittedName>
        <fullName evidence="3">Copper amine oxidase N-terminal domain-containing protein</fullName>
    </submittedName>
</protein>
<accession>A0ABU6GJN3</accession>
<feature type="domain" description="Copper amine oxidase-like N-terminal" evidence="2">
    <location>
        <begin position="52"/>
        <end position="157"/>
    </location>
</feature>
<keyword evidence="1" id="KW-0732">Signal</keyword>
<comment type="caution">
    <text evidence="3">The sequence shown here is derived from an EMBL/GenBank/DDBJ whole genome shotgun (WGS) entry which is preliminary data.</text>
</comment>
<dbReference type="EMBL" id="JARLKZ010000005">
    <property type="protein sequence ID" value="MEC0239609.1"/>
    <property type="molecule type" value="Genomic_DNA"/>
</dbReference>
<dbReference type="SUPFAM" id="SSF55383">
    <property type="entry name" value="Copper amine oxidase, domain N"/>
    <property type="match status" value="1"/>
</dbReference>
<dbReference type="Gene3D" id="3.30.457.10">
    <property type="entry name" value="Copper amine oxidase-like, N-terminal domain"/>
    <property type="match status" value="1"/>
</dbReference>
<evidence type="ECO:0000313" key="3">
    <source>
        <dbReference type="EMBL" id="MEC0239609.1"/>
    </source>
</evidence>
<keyword evidence="4" id="KW-1185">Reference proteome</keyword>
<evidence type="ECO:0000256" key="1">
    <source>
        <dbReference type="SAM" id="SignalP"/>
    </source>
</evidence>
<gene>
    <name evidence="3" type="ORF">P4H66_07020</name>
</gene>
<feature type="signal peptide" evidence="1">
    <location>
        <begin position="1"/>
        <end position="22"/>
    </location>
</feature>
<dbReference type="InterPro" id="IPR036582">
    <property type="entry name" value="Mao_N_sf"/>
</dbReference>
<sequence length="392" mass="43328">MSIKSKAVTVMTILSLTAVMSAGSVLTNTNPAASAASSSVLHQNSGPIQVTLNGGSYIFENAPLMDKGTVYVPLRDLGEMLGIQVFWDITTKDITITYPGTLIHMPFGGKEAIINGKKVTLSTPARIIDGRAYLPLRFVSESLGINVQWNAAKRTVAVMHSSAYTKGLGVNTAVWLNRKTGEVLVAHPFNTKPVSIGKLDLDLKEYVTIDAQLLTGGGMMLTVIDNYGEPHIHNNVYTAYVKNNKIVKQAKAYYFKRFERSIVSYDNHPLLLDGKTLTVLDNEGTVIKTYDLPALGGKDEEYSVAAVSERFLIIRPNDTGLLTLINLKNNSRTLLYKELLTPEEQEYSEKNDIPYYGDELRFYEASENGILTFSYDSPLTGKNRILHYTMKP</sequence>
<evidence type="ECO:0000259" key="2">
    <source>
        <dbReference type="Pfam" id="PF07833"/>
    </source>
</evidence>
<feature type="chain" id="PRO_5045097523" evidence="1">
    <location>
        <begin position="23"/>
        <end position="392"/>
    </location>
</feature>
<name>A0ABU6GJN3_9BACL</name>
<evidence type="ECO:0000313" key="4">
    <source>
        <dbReference type="Proteomes" id="UP001344632"/>
    </source>
</evidence>
<dbReference type="InterPro" id="IPR012854">
    <property type="entry name" value="Cu_amine_oxidase-like_N"/>
</dbReference>
<dbReference type="Proteomes" id="UP001344632">
    <property type="component" value="Unassembled WGS sequence"/>
</dbReference>
<proteinExistence type="predicted"/>
<dbReference type="Pfam" id="PF07833">
    <property type="entry name" value="Cu_amine_oxidN1"/>
    <property type="match status" value="1"/>
</dbReference>